<dbReference type="Proteomes" id="UP000501452">
    <property type="component" value="Plasmid unnamed1"/>
</dbReference>
<dbReference type="AlphaFoldDB" id="A0A6G8QFQ4"/>
<dbReference type="EMBL" id="CP045120">
    <property type="protein sequence ID" value="QIN85334.1"/>
    <property type="molecule type" value="Genomic_DNA"/>
</dbReference>
<keyword evidence="3" id="KW-0812">Transmembrane</keyword>
<evidence type="ECO:0000259" key="7">
    <source>
        <dbReference type="PROSITE" id="PS50965"/>
    </source>
</evidence>
<dbReference type="InterPro" id="IPR011528">
    <property type="entry name" value="NERD"/>
</dbReference>
<organism evidence="8 9">
    <name type="scientific">Rubrobacter tropicus</name>
    <dbReference type="NCBI Taxonomy" id="2653851"/>
    <lineage>
        <taxon>Bacteria</taxon>
        <taxon>Bacillati</taxon>
        <taxon>Actinomycetota</taxon>
        <taxon>Rubrobacteria</taxon>
        <taxon>Rubrobacterales</taxon>
        <taxon>Rubrobacteraceae</taxon>
        <taxon>Rubrobacter</taxon>
    </lineage>
</organism>
<protein>
    <recommendedName>
        <fullName evidence="7">NERD domain-containing protein</fullName>
    </recommendedName>
</protein>
<reference evidence="8 9" key="1">
    <citation type="submission" date="2019-10" db="EMBL/GenBank/DDBJ databases">
        <title>Rubrobacter sp nov SCSIO 52090 isolated from a deep-sea sediment in the South China Sea.</title>
        <authorList>
            <person name="Chen R.W."/>
        </authorList>
    </citation>
    <scope>NUCLEOTIDE SEQUENCE [LARGE SCALE GENOMIC DNA]</scope>
    <source>
        <strain evidence="8 9">SCSIO 52909</strain>
        <plasmid evidence="8 9">unnamed1</plasmid>
    </source>
</reference>
<evidence type="ECO:0000256" key="4">
    <source>
        <dbReference type="ARBA" id="ARBA00022989"/>
    </source>
</evidence>
<keyword evidence="8" id="KW-0614">Plasmid</keyword>
<gene>
    <name evidence="8" type="ORF">GBA63_21690</name>
</gene>
<keyword evidence="5" id="KW-0472">Membrane</keyword>
<evidence type="ECO:0000313" key="8">
    <source>
        <dbReference type="EMBL" id="QIN85334.1"/>
    </source>
</evidence>
<keyword evidence="2" id="KW-1003">Cell membrane</keyword>
<keyword evidence="4" id="KW-1133">Transmembrane helix</keyword>
<evidence type="ECO:0000256" key="3">
    <source>
        <dbReference type="ARBA" id="ARBA00022692"/>
    </source>
</evidence>
<proteinExistence type="predicted"/>
<feature type="region of interest" description="Disordered" evidence="6">
    <location>
        <begin position="340"/>
        <end position="375"/>
    </location>
</feature>
<accession>A0A6G8QFQ4</accession>
<dbReference type="PROSITE" id="PS50965">
    <property type="entry name" value="NERD"/>
    <property type="match status" value="1"/>
</dbReference>
<dbReference type="KEGG" id="rub:GBA63_21690"/>
<comment type="subcellular location">
    <subcellularLocation>
        <location evidence="1">Cell membrane</location>
        <topology evidence="1">Multi-pass membrane protein</topology>
    </subcellularLocation>
</comment>
<keyword evidence="9" id="KW-1185">Reference proteome</keyword>
<sequence>MNGPTTSETGRRGHTRESLLPYQPPAELTTRALAAGVDLAGAGVPVVLLFPADPAEARTGLLALAFGVALACYHASLEALFGATVGKLVFGLRVVDARTGAKPSAIAALRRNLPRAVDVALAYLPGALSAWISPSNRSVGDRLAGTVVVAARAGTAPFGFPGLRDHRRRAEEEARRRREHAGLMGEEMVAGELERLARLDGDYYVWNDLDGGRGVGNIDHLVVGPGGITIIETKANRGLVSVGGFGVPTVDGRPLHRDVLEQVDRQRRAVLRRMGLGDVDPEKIVGYEWLICFPRGRLDPQMNPAVRRRLATTRDLRWRLRNQTPTATPAQLRDMVGAVSRMYGRGPDLSPPGRSPDEDPGVQAGPEGRPRGRWA</sequence>
<feature type="region of interest" description="Disordered" evidence="6">
    <location>
        <begin position="1"/>
        <end position="21"/>
    </location>
</feature>
<feature type="domain" description="NERD" evidence="7">
    <location>
        <begin position="181"/>
        <end position="282"/>
    </location>
</feature>
<dbReference type="InterPro" id="IPR051791">
    <property type="entry name" value="Pra-immunoreactive"/>
</dbReference>
<geneLocation type="plasmid" evidence="8 9">
    <name>unnamed1</name>
</geneLocation>
<name>A0A6G8QFQ4_9ACTN</name>
<dbReference type="Pfam" id="PF08378">
    <property type="entry name" value="NERD"/>
    <property type="match status" value="1"/>
</dbReference>
<evidence type="ECO:0000256" key="6">
    <source>
        <dbReference type="SAM" id="MobiDB-lite"/>
    </source>
</evidence>
<dbReference type="PANTHER" id="PTHR36115:SF4">
    <property type="entry name" value="MEMBRANE PROTEIN"/>
    <property type="match status" value="1"/>
</dbReference>
<dbReference type="GO" id="GO:0005886">
    <property type="term" value="C:plasma membrane"/>
    <property type="evidence" value="ECO:0007669"/>
    <property type="project" value="UniProtKB-SubCell"/>
</dbReference>
<dbReference type="RefSeq" id="WP_166180537.1">
    <property type="nucleotide sequence ID" value="NZ_CP045120.1"/>
</dbReference>
<dbReference type="PANTHER" id="PTHR36115">
    <property type="entry name" value="PROLINE-RICH ANTIGEN HOMOLOG-RELATED"/>
    <property type="match status" value="1"/>
</dbReference>
<evidence type="ECO:0000256" key="5">
    <source>
        <dbReference type="ARBA" id="ARBA00023136"/>
    </source>
</evidence>
<dbReference type="Pfam" id="PF06271">
    <property type="entry name" value="RDD"/>
    <property type="match status" value="1"/>
</dbReference>
<evidence type="ECO:0000256" key="1">
    <source>
        <dbReference type="ARBA" id="ARBA00004651"/>
    </source>
</evidence>
<evidence type="ECO:0000256" key="2">
    <source>
        <dbReference type="ARBA" id="ARBA00022475"/>
    </source>
</evidence>
<dbReference type="InterPro" id="IPR010432">
    <property type="entry name" value="RDD"/>
</dbReference>
<evidence type="ECO:0000313" key="9">
    <source>
        <dbReference type="Proteomes" id="UP000501452"/>
    </source>
</evidence>